<evidence type="ECO:0000256" key="2">
    <source>
        <dbReference type="SAM" id="SignalP"/>
    </source>
</evidence>
<dbReference type="RefSeq" id="XP_001276643.1">
    <property type="nucleotide sequence ID" value="XM_001276642.1"/>
</dbReference>
<dbReference type="EMBL" id="DS026990">
    <property type="protein sequence ID" value="EAW15217.1"/>
    <property type="molecule type" value="Genomic_DNA"/>
</dbReference>
<protein>
    <recommendedName>
        <fullName evidence="3">FAS1 domain-containing protein</fullName>
    </recommendedName>
</protein>
<dbReference type="STRING" id="344612.A1C477"/>
<feature type="domain" description="FAS1" evidence="3">
    <location>
        <begin position="83"/>
        <end position="231"/>
    </location>
</feature>
<evidence type="ECO:0000256" key="1">
    <source>
        <dbReference type="ARBA" id="ARBA00022729"/>
    </source>
</evidence>
<evidence type="ECO:0000313" key="4">
    <source>
        <dbReference type="EMBL" id="EAW15217.1"/>
    </source>
</evidence>
<dbReference type="InterPro" id="IPR036378">
    <property type="entry name" value="FAS1_dom_sf"/>
</dbReference>
<dbReference type="Pfam" id="PF02469">
    <property type="entry name" value="Fasciclin"/>
    <property type="match status" value="1"/>
</dbReference>
<dbReference type="InterPro" id="IPR000782">
    <property type="entry name" value="FAS1_domain"/>
</dbReference>
<dbReference type="Proteomes" id="UP000006701">
    <property type="component" value="Unassembled WGS sequence"/>
</dbReference>
<feature type="chain" id="PRO_5002633104" description="FAS1 domain-containing protein" evidence="2">
    <location>
        <begin position="21"/>
        <end position="234"/>
    </location>
</feature>
<evidence type="ECO:0000259" key="3">
    <source>
        <dbReference type="PROSITE" id="PS50213"/>
    </source>
</evidence>
<dbReference type="GeneID" id="4708741"/>
<dbReference type="KEGG" id="act:ACLA_058790"/>
<gene>
    <name evidence="4" type="ORF">ACLA_058790</name>
</gene>
<evidence type="ECO:0000313" key="5">
    <source>
        <dbReference type="Proteomes" id="UP000006701"/>
    </source>
</evidence>
<keyword evidence="5" id="KW-1185">Reference proteome</keyword>
<name>A1C477_ASPCL</name>
<dbReference type="SUPFAM" id="SSF82153">
    <property type="entry name" value="FAS1 domain"/>
    <property type="match status" value="1"/>
</dbReference>
<keyword evidence="1 2" id="KW-0732">Signal</keyword>
<accession>A1C477</accession>
<dbReference type="PROSITE" id="PS50213">
    <property type="entry name" value="FAS1"/>
    <property type="match status" value="1"/>
</dbReference>
<proteinExistence type="predicted"/>
<feature type="signal peptide" evidence="2">
    <location>
        <begin position="1"/>
        <end position="20"/>
    </location>
</feature>
<dbReference type="InterPro" id="IPR040200">
    <property type="entry name" value="Mug57-like"/>
</dbReference>
<sequence>MQRLFLTLYLVILLIALVQANLDLPPSFSLRKRLPRALVDVPHLRNQQRLGHNTKVKEWLSHQQPVTGMFSAKSNPSDNDGDKPVVSDVLPKNRAINIFASLTRQFEPVESRLNDSSNNITVLAPRNNAIQNLPRKPWENPEDYEKFGEVSAYEGQEGEDRAKRNLRRFVEAHIVPVSPWREGEEVETLGGDKVKWTKEGDKIYIQPGNIEVDNVAESVSNGELWILNGIINYH</sequence>
<dbReference type="OMA" id="PWENPED"/>
<dbReference type="AlphaFoldDB" id="A1C477"/>
<dbReference type="eggNOG" id="ENOG502SC55">
    <property type="taxonomic scope" value="Eukaryota"/>
</dbReference>
<dbReference type="VEuPathDB" id="FungiDB:ACLA_058790"/>
<organism evidence="4 5">
    <name type="scientific">Aspergillus clavatus (strain ATCC 1007 / CBS 513.65 / DSM 816 / NCTC 3887 / NRRL 1 / QM 1276 / 107)</name>
    <dbReference type="NCBI Taxonomy" id="344612"/>
    <lineage>
        <taxon>Eukaryota</taxon>
        <taxon>Fungi</taxon>
        <taxon>Dikarya</taxon>
        <taxon>Ascomycota</taxon>
        <taxon>Pezizomycotina</taxon>
        <taxon>Eurotiomycetes</taxon>
        <taxon>Eurotiomycetidae</taxon>
        <taxon>Eurotiales</taxon>
        <taxon>Aspergillaceae</taxon>
        <taxon>Aspergillus</taxon>
        <taxon>Aspergillus subgen. Fumigati</taxon>
    </lineage>
</organism>
<dbReference type="Gene3D" id="2.30.180.10">
    <property type="entry name" value="FAS1 domain"/>
    <property type="match status" value="1"/>
</dbReference>
<dbReference type="PANTHER" id="PTHR28156">
    <property type="entry name" value="FAS1 DOMAIN-CONTAINING PROTEIN YDR262W"/>
    <property type="match status" value="1"/>
</dbReference>
<dbReference type="OrthoDB" id="5551751at2759"/>
<dbReference type="HOGENOM" id="CLU_091398_0_0_1"/>
<reference evidence="4 5" key="1">
    <citation type="journal article" date="2008" name="PLoS Genet.">
        <title>Genomic islands in the pathogenic filamentous fungus Aspergillus fumigatus.</title>
        <authorList>
            <person name="Fedorova N.D."/>
            <person name="Khaldi N."/>
            <person name="Joardar V.S."/>
            <person name="Maiti R."/>
            <person name="Amedeo P."/>
            <person name="Anderson M.J."/>
            <person name="Crabtree J."/>
            <person name="Silva J.C."/>
            <person name="Badger J.H."/>
            <person name="Albarraq A."/>
            <person name="Angiuoli S."/>
            <person name="Bussey H."/>
            <person name="Bowyer P."/>
            <person name="Cotty P.J."/>
            <person name="Dyer P.S."/>
            <person name="Egan A."/>
            <person name="Galens K."/>
            <person name="Fraser-Liggett C.M."/>
            <person name="Haas B.J."/>
            <person name="Inman J.M."/>
            <person name="Kent R."/>
            <person name="Lemieux S."/>
            <person name="Malavazi I."/>
            <person name="Orvis J."/>
            <person name="Roemer T."/>
            <person name="Ronning C.M."/>
            <person name="Sundaram J.P."/>
            <person name="Sutton G."/>
            <person name="Turner G."/>
            <person name="Venter J.C."/>
            <person name="White O.R."/>
            <person name="Whitty B.R."/>
            <person name="Youngman P."/>
            <person name="Wolfe K.H."/>
            <person name="Goldman G.H."/>
            <person name="Wortman J.R."/>
            <person name="Jiang B."/>
            <person name="Denning D.W."/>
            <person name="Nierman W.C."/>
        </authorList>
    </citation>
    <scope>NUCLEOTIDE SEQUENCE [LARGE SCALE GENOMIC DNA]</scope>
    <source>
        <strain evidence="5">ATCC 1007 / CBS 513.65 / DSM 816 / NCTC 3887 / NRRL 1</strain>
    </source>
</reference>
<dbReference type="PANTHER" id="PTHR28156:SF1">
    <property type="entry name" value="FAS1 DOMAIN-CONTAINING PROTEIN YDR262W"/>
    <property type="match status" value="1"/>
</dbReference>